<reference evidence="1 2" key="2">
    <citation type="submission" date="2020-07" db="EMBL/GenBank/DDBJ databases">
        <title>Genome assembly of wild tea tree DASZ reveals pedigree and selection history of tea varieties.</title>
        <authorList>
            <person name="Zhang W."/>
        </authorList>
    </citation>
    <scope>NUCLEOTIDE SEQUENCE [LARGE SCALE GENOMIC DNA]</scope>
    <source>
        <strain evidence="2">cv. G240</strain>
        <tissue evidence="1">Leaf</tissue>
    </source>
</reference>
<accession>A0A7J7H3L4</accession>
<dbReference type="EMBL" id="JACBKZ010000006">
    <property type="protein sequence ID" value="KAF5947570.1"/>
    <property type="molecule type" value="Genomic_DNA"/>
</dbReference>
<evidence type="ECO:0000313" key="1">
    <source>
        <dbReference type="EMBL" id="KAF5947570.1"/>
    </source>
</evidence>
<proteinExistence type="predicted"/>
<dbReference type="Proteomes" id="UP000593564">
    <property type="component" value="Unassembled WGS sequence"/>
</dbReference>
<keyword evidence="2" id="KW-1185">Reference proteome</keyword>
<organism evidence="1 2">
    <name type="scientific">Camellia sinensis</name>
    <name type="common">Tea plant</name>
    <name type="synonym">Thea sinensis</name>
    <dbReference type="NCBI Taxonomy" id="4442"/>
    <lineage>
        <taxon>Eukaryota</taxon>
        <taxon>Viridiplantae</taxon>
        <taxon>Streptophyta</taxon>
        <taxon>Embryophyta</taxon>
        <taxon>Tracheophyta</taxon>
        <taxon>Spermatophyta</taxon>
        <taxon>Magnoliopsida</taxon>
        <taxon>eudicotyledons</taxon>
        <taxon>Gunneridae</taxon>
        <taxon>Pentapetalae</taxon>
        <taxon>asterids</taxon>
        <taxon>Ericales</taxon>
        <taxon>Theaceae</taxon>
        <taxon>Camellia</taxon>
    </lineage>
</organism>
<protein>
    <submittedName>
        <fullName evidence="1">Uncharacterized protein</fullName>
    </submittedName>
</protein>
<dbReference type="AlphaFoldDB" id="A0A7J7H3L4"/>
<reference evidence="2" key="1">
    <citation type="journal article" date="2020" name="Nat. Commun.">
        <title>Genome assembly of wild tea tree DASZ reveals pedigree and selection history of tea varieties.</title>
        <authorList>
            <person name="Zhang W."/>
            <person name="Zhang Y."/>
            <person name="Qiu H."/>
            <person name="Guo Y."/>
            <person name="Wan H."/>
            <person name="Zhang X."/>
            <person name="Scossa F."/>
            <person name="Alseekh S."/>
            <person name="Zhang Q."/>
            <person name="Wang P."/>
            <person name="Xu L."/>
            <person name="Schmidt M.H."/>
            <person name="Jia X."/>
            <person name="Li D."/>
            <person name="Zhu A."/>
            <person name="Guo F."/>
            <person name="Chen W."/>
            <person name="Ni D."/>
            <person name="Usadel B."/>
            <person name="Fernie A.R."/>
            <person name="Wen W."/>
        </authorList>
    </citation>
    <scope>NUCLEOTIDE SEQUENCE [LARGE SCALE GENOMIC DNA]</scope>
    <source>
        <strain evidence="2">cv. G240</strain>
    </source>
</reference>
<evidence type="ECO:0000313" key="2">
    <source>
        <dbReference type="Proteomes" id="UP000593564"/>
    </source>
</evidence>
<sequence>MVAMCYGGLRGSWLQTCHDQPTIHGKNRKPVHCTSSSNKIVLGRYLKTALNQTKHSWKAGLVFPKRNREDPWQSHVQSEEYCPDGEKTAKLVTKNREKENHEVIKT</sequence>
<name>A0A7J7H3L4_CAMSI</name>
<comment type="caution">
    <text evidence="1">The sequence shown here is derived from an EMBL/GenBank/DDBJ whole genome shotgun (WGS) entry which is preliminary data.</text>
</comment>
<gene>
    <name evidence="1" type="ORF">HYC85_013527</name>
</gene>